<evidence type="ECO:0000256" key="2">
    <source>
        <dbReference type="ARBA" id="ARBA00010427"/>
    </source>
</evidence>
<dbReference type="GO" id="GO:0000993">
    <property type="term" value="F:RNA polymerase II complex binding"/>
    <property type="evidence" value="ECO:0007669"/>
    <property type="project" value="TreeGrafter"/>
</dbReference>
<dbReference type="AlphaFoldDB" id="A0A1Y3B9X2"/>
<keyword evidence="7" id="KW-1185">Reference proteome</keyword>
<organism evidence="6 7">
    <name type="scientific">Euroglyphus maynei</name>
    <name type="common">Mayne's house dust mite</name>
    <dbReference type="NCBI Taxonomy" id="6958"/>
    <lineage>
        <taxon>Eukaryota</taxon>
        <taxon>Metazoa</taxon>
        <taxon>Ecdysozoa</taxon>
        <taxon>Arthropoda</taxon>
        <taxon>Chelicerata</taxon>
        <taxon>Arachnida</taxon>
        <taxon>Acari</taxon>
        <taxon>Acariformes</taxon>
        <taxon>Sarcoptiformes</taxon>
        <taxon>Astigmata</taxon>
        <taxon>Psoroptidia</taxon>
        <taxon>Analgoidea</taxon>
        <taxon>Pyroglyphidae</taxon>
        <taxon>Pyroglyphinae</taxon>
        <taxon>Euroglyphus</taxon>
    </lineage>
</organism>
<dbReference type="GO" id="GO:0032968">
    <property type="term" value="P:positive regulation of transcription elongation by RNA polymerase II"/>
    <property type="evidence" value="ECO:0007669"/>
    <property type="project" value="TreeGrafter"/>
</dbReference>
<feature type="domain" description="Cell division control protein 73 C-terminal" evidence="5">
    <location>
        <begin position="1"/>
        <end position="86"/>
    </location>
</feature>
<reference evidence="6 7" key="1">
    <citation type="submission" date="2017-03" db="EMBL/GenBank/DDBJ databases">
        <title>Genome Survey of Euroglyphus maynei.</title>
        <authorList>
            <person name="Arlian L.G."/>
            <person name="Morgan M.S."/>
            <person name="Rider S.D."/>
        </authorList>
    </citation>
    <scope>NUCLEOTIDE SEQUENCE [LARGE SCALE GENOMIC DNA]</scope>
    <source>
        <strain evidence="6">Arlian Lab</strain>
        <tissue evidence="6">Whole body</tissue>
    </source>
</reference>
<comment type="caution">
    <text evidence="6">The sequence shown here is derived from an EMBL/GenBank/DDBJ whole genome shotgun (WGS) entry which is preliminary data.</text>
</comment>
<gene>
    <name evidence="6" type="ORF">BLA29_003418</name>
</gene>
<proteinExistence type="inferred from homology"/>
<evidence type="ECO:0000313" key="7">
    <source>
        <dbReference type="Proteomes" id="UP000194236"/>
    </source>
</evidence>
<dbReference type="InterPro" id="IPR038103">
    <property type="entry name" value="CDC73_C_sf"/>
</dbReference>
<keyword evidence="3" id="KW-0804">Transcription</keyword>
<evidence type="ECO:0000256" key="4">
    <source>
        <dbReference type="ARBA" id="ARBA00023242"/>
    </source>
</evidence>
<evidence type="ECO:0000256" key="1">
    <source>
        <dbReference type="ARBA" id="ARBA00004123"/>
    </source>
</evidence>
<dbReference type="InterPro" id="IPR007852">
    <property type="entry name" value="Cdc73/Parafibromin"/>
</dbReference>
<name>A0A1Y3B9X2_EURMA</name>
<evidence type="ECO:0000259" key="5">
    <source>
        <dbReference type="Pfam" id="PF05179"/>
    </source>
</evidence>
<dbReference type="Gene3D" id="3.40.50.11990">
    <property type="entry name" value="RNA polymerase II accessory factor, Cdc73 C-terminal domain"/>
    <property type="match status" value="1"/>
</dbReference>
<dbReference type="Proteomes" id="UP000194236">
    <property type="component" value="Unassembled WGS sequence"/>
</dbReference>
<comment type="similarity">
    <text evidence="2">Belongs to the CDC73 family.</text>
</comment>
<protein>
    <recommendedName>
        <fullName evidence="5">Cell division control protein 73 C-terminal domain-containing protein</fullName>
    </recommendedName>
</protein>
<dbReference type="InterPro" id="IPR031336">
    <property type="entry name" value="CDC73_C"/>
</dbReference>
<evidence type="ECO:0000313" key="6">
    <source>
        <dbReference type="EMBL" id="OTF77690.1"/>
    </source>
</evidence>
<sequence length="96" mass="11366">MYNAKAILQDLKYIDSKQCDQRRENEILIQRRKPDNTTVPYRIIDNPLKLTQDEWNRVVAVFVQGPAWQFKGWPWNGNPVEIFARSKFNKSLSSKI</sequence>
<dbReference type="GO" id="GO:0016593">
    <property type="term" value="C:Cdc73/Paf1 complex"/>
    <property type="evidence" value="ECO:0007669"/>
    <property type="project" value="InterPro"/>
</dbReference>
<dbReference type="Pfam" id="PF05179">
    <property type="entry name" value="CDC73_C"/>
    <property type="match status" value="1"/>
</dbReference>
<comment type="subcellular location">
    <subcellularLocation>
        <location evidence="1">Nucleus</location>
    </subcellularLocation>
</comment>
<dbReference type="PANTHER" id="PTHR12466:SF8">
    <property type="entry name" value="PARAFIBROMIN"/>
    <property type="match status" value="1"/>
</dbReference>
<dbReference type="GO" id="GO:0006368">
    <property type="term" value="P:transcription elongation by RNA polymerase II"/>
    <property type="evidence" value="ECO:0007669"/>
    <property type="project" value="InterPro"/>
</dbReference>
<evidence type="ECO:0000256" key="3">
    <source>
        <dbReference type="ARBA" id="ARBA00023163"/>
    </source>
</evidence>
<accession>A0A1Y3B9X2</accession>
<dbReference type="PANTHER" id="PTHR12466">
    <property type="entry name" value="CDC73 DOMAIN PROTEIN"/>
    <property type="match status" value="1"/>
</dbReference>
<keyword evidence="4" id="KW-0539">Nucleus</keyword>
<dbReference type="OrthoDB" id="2186602at2759"/>
<dbReference type="EMBL" id="MUJZ01031373">
    <property type="protein sequence ID" value="OTF77690.1"/>
    <property type="molecule type" value="Genomic_DNA"/>
</dbReference>